<name>A0AAV0RNA6_9ROSI</name>
<dbReference type="Proteomes" id="UP001154282">
    <property type="component" value="Unassembled WGS sequence"/>
</dbReference>
<evidence type="ECO:0000313" key="1">
    <source>
        <dbReference type="EMBL" id="CAI0559050.1"/>
    </source>
</evidence>
<keyword evidence="2" id="KW-1185">Reference proteome</keyword>
<protein>
    <submittedName>
        <fullName evidence="1">Uncharacterized protein</fullName>
    </submittedName>
</protein>
<evidence type="ECO:0000313" key="2">
    <source>
        <dbReference type="Proteomes" id="UP001154282"/>
    </source>
</evidence>
<sequence length="136" mass="14908">MENLNETERWPLSETKQPPALLAAIIVLAARGLVRTSDCHQICRRPPPSTSLHYVGGFQPLTGRNPLHHHQQSLLAAIIVARPHLGNAKIQCSSSLIHPSTTKSQKQTTGCRSGDWRFHEQVATPLGSKLLPLVTS</sequence>
<proteinExistence type="predicted"/>
<gene>
    <name evidence="1" type="ORF">LITE_LOCUS49037</name>
</gene>
<dbReference type="AlphaFoldDB" id="A0AAV0RNA6"/>
<reference evidence="1" key="1">
    <citation type="submission" date="2022-08" db="EMBL/GenBank/DDBJ databases">
        <authorList>
            <person name="Gutierrez-Valencia J."/>
        </authorList>
    </citation>
    <scope>NUCLEOTIDE SEQUENCE</scope>
</reference>
<accession>A0AAV0RNA6</accession>
<dbReference type="EMBL" id="CAMGYJ010000011">
    <property type="protein sequence ID" value="CAI0559050.1"/>
    <property type="molecule type" value="Genomic_DNA"/>
</dbReference>
<organism evidence="1 2">
    <name type="scientific">Linum tenue</name>
    <dbReference type="NCBI Taxonomy" id="586396"/>
    <lineage>
        <taxon>Eukaryota</taxon>
        <taxon>Viridiplantae</taxon>
        <taxon>Streptophyta</taxon>
        <taxon>Embryophyta</taxon>
        <taxon>Tracheophyta</taxon>
        <taxon>Spermatophyta</taxon>
        <taxon>Magnoliopsida</taxon>
        <taxon>eudicotyledons</taxon>
        <taxon>Gunneridae</taxon>
        <taxon>Pentapetalae</taxon>
        <taxon>rosids</taxon>
        <taxon>fabids</taxon>
        <taxon>Malpighiales</taxon>
        <taxon>Linaceae</taxon>
        <taxon>Linum</taxon>
    </lineage>
</organism>
<comment type="caution">
    <text evidence="1">The sequence shown here is derived from an EMBL/GenBank/DDBJ whole genome shotgun (WGS) entry which is preliminary data.</text>
</comment>